<dbReference type="PROSITE" id="PS51781">
    <property type="entry name" value="SH3B"/>
    <property type="match status" value="1"/>
</dbReference>
<sequence length="402" mass="45228">MKNIKLLGLFLLFVTISCDQKEENSENKAEETIAEVRQEFAPDKRVALFDIQAEKREDVYILKGESNLPEAVNNLKEKLEAENVNFRDSIKILPQEEMEDMKHGVIKISVANLRGEAAHSSELVTQATLGTPVKVYKKEDNWYLIQTPDDYLSWVDGGGVQIFSDTGFEEWKSSEKLIYLQPFGNSYAEADEASGVVSDLVAGAIFELSGEENGYFQVEYPDGRTAYIQQNEAKKYMDWLENLNPEGEDLIATSKKLMGLPYLWGGTSAKGVDCSGYTKTVYFLNGMVIPRDASQQVNTGKLIDSTRNFENLIPGDLLFFGRPATDSTSERVVHVGMWIGNNEFIHSSGSVHVSSVAKEAPNYDDFNYNRYLRTKRLLDQEGEGLTYLRKKDIFTNTSSSDD</sequence>
<dbReference type="InterPro" id="IPR000064">
    <property type="entry name" value="NLP_P60_dom"/>
</dbReference>
<dbReference type="PANTHER" id="PTHR47053">
    <property type="entry name" value="MUREIN DD-ENDOPEPTIDASE MEPH-RELATED"/>
    <property type="match status" value="1"/>
</dbReference>
<dbReference type="PROSITE" id="PS51257">
    <property type="entry name" value="PROKAR_LIPOPROTEIN"/>
    <property type="match status" value="1"/>
</dbReference>
<evidence type="ECO:0000256" key="3">
    <source>
        <dbReference type="ARBA" id="ARBA00022801"/>
    </source>
</evidence>
<dbReference type="Pfam" id="PF00877">
    <property type="entry name" value="NLPC_P60"/>
    <property type="match status" value="1"/>
</dbReference>
<feature type="domain" description="SH3b" evidence="5">
    <location>
        <begin position="99"/>
        <end position="164"/>
    </location>
</feature>
<dbReference type="InterPro" id="IPR003646">
    <property type="entry name" value="SH3-like_bac-type"/>
</dbReference>
<reference evidence="7 8" key="1">
    <citation type="submission" date="2023-09" db="EMBL/GenBank/DDBJ databases">
        <authorList>
            <person name="Rey-Velasco X."/>
        </authorList>
    </citation>
    <scope>NUCLEOTIDE SEQUENCE [LARGE SCALE GENOMIC DNA]</scope>
    <source>
        <strain evidence="7 8">F225</strain>
    </source>
</reference>
<dbReference type="RefSeq" id="WP_311498958.1">
    <property type="nucleotide sequence ID" value="NZ_JAVRHN010000002.1"/>
</dbReference>
<evidence type="ECO:0000256" key="2">
    <source>
        <dbReference type="ARBA" id="ARBA00022670"/>
    </source>
</evidence>
<proteinExistence type="inferred from homology"/>
<dbReference type="Proteomes" id="UP001253848">
    <property type="component" value="Unassembled WGS sequence"/>
</dbReference>
<evidence type="ECO:0000259" key="6">
    <source>
        <dbReference type="PROSITE" id="PS51935"/>
    </source>
</evidence>
<keyword evidence="4" id="KW-0788">Thiol protease</keyword>
<name>A0ABU3DPU3_9FLAO</name>
<dbReference type="SUPFAM" id="SSF54001">
    <property type="entry name" value="Cysteine proteinases"/>
    <property type="match status" value="1"/>
</dbReference>
<dbReference type="PANTHER" id="PTHR47053:SF1">
    <property type="entry name" value="MUREIN DD-ENDOPEPTIDASE MEPH-RELATED"/>
    <property type="match status" value="1"/>
</dbReference>
<evidence type="ECO:0000313" key="7">
    <source>
        <dbReference type="EMBL" id="MDT0685544.1"/>
    </source>
</evidence>
<evidence type="ECO:0000313" key="8">
    <source>
        <dbReference type="Proteomes" id="UP001253848"/>
    </source>
</evidence>
<gene>
    <name evidence="7" type="ORF">RM541_04170</name>
</gene>
<dbReference type="Gene3D" id="2.30.30.40">
    <property type="entry name" value="SH3 Domains"/>
    <property type="match status" value="2"/>
</dbReference>
<dbReference type="InterPro" id="IPR038765">
    <property type="entry name" value="Papain-like_cys_pep_sf"/>
</dbReference>
<comment type="similarity">
    <text evidence="1">Belongs to the peptidase C40 family.</text>
</comment>
<keyword evidence="8" id="KW-1185">Reference proteome</keyword>
<keyword evidence="3" id="KW-0378">Hydrolase</keyword>
<dbReference type="Gene3D" id="3.90.1720.10">
    <property type="entry name" value="endopeptidase domain like (from Nostoc punctiforme)"/>
    <property type="match status" value="1"/>
</dbReference>
<feature type="domain" description="NlpC/P60" evidence="6">
    <location>
        <begin position="244"/>
        <end position="378"/>
    </location>
</feature>
<dbReference type="EMBL" id="JAVRHN010000002">
    <property type="protein sequence ID" value="MDT0685544.1"/>
    <property type="molecule type" value="Genomic_DNA"/>
</dbReference>
<protein>
    <submittedName>
        <fullName evidence="7">SH3 domain-containing C40 family peptidase</fullName>
    </submittedName>
</protein>
<evidence type="ECO:0000256" key="1">
    <source>
        <dbReference type="ARBA" id="ARBA00007074"/>
    </source>
</evidence>
<dbReference type="InterPro" id="IPR051202">
    <property type="entry name" value="Peptidase_C40"/>
</dbReference>
<evidence type="ECO:0000256" key="4">
    <source>
        <dbReference type="ARBA" id="ARBA00022807"/>
    </source>
</evidence>
<dbReference type="PROSITE" id="PS51935">
    <property type="entry name" value="NLPC_P60"/>
    <property type="match status" value="1"/>
</dbReference>
<organism evidence="7 8">
    <name type="scientific">Autumnicola psychrophila</name>
    <dbReference type="NCBI Taxonomy" id="3075592"/>
    <lineage>
        <taxon>Bacteria</taxon>
        <taxon>Pseudomonadati</taxon>
        <taxon>Bacteroidota</taxon>
        <taxon>Flavobacteriia</taxon>
        <taxon>Flavobacteriales</taxon>
        <taxon>Flavobacteriaceae</taxon>
        <taxon>Autumnicola</taxon>
    </lineage>
</organism>
<comment type="caution">
    <text evidence="7">The sequence shown here is derived from an EMBL/GenBank/DDBJ whole genome shotgun (WGS) entry which is preliminary data.</text>
</comment>
<dbReference type="Pfam" id="PF08239">
    <property type="entry name" value="SH3_3"/>
    <property type="match status" value="1"/>
</dbReference>
<keyword evidence="2" id="KW-0645">Protease</keyword>
<evidence type="ECO:0000259" key="5">
    <source>
        <dbReference type="PROSITE" id="PS51781"/>
    </source>
</evidence>
<accession>A0ABU3DPU3</accession>